<evidence type="ECO:0000256" key="4">
    <source>
        <dbReference type="ARBA" id="ARBA00023239"/>
    </source>
</evidence>
<dbReference type="InterPro" id="IPR006233">
    <property type="entry name" value="Cys_b_lyase_bac"/>
</dbReference>
<sequence>MSLTPKPESRAKFAPATRLVHAGRDPSGQHGFVNTPIYRGSTVLFPTYDDLKHRRGRYTYGTHGTPTSDALCDAWSEIAGAAGTVATPSGLAALSIGLMSAVSAGDHLLVSDSAYRPTRIFCDEVLKRFGVETTYYDPLIGAGIGAVMRENTKAVLVEAPGSLTFEMQDVPAIAGVAHARGACVVMDNTWATPLLFPPHERGVDIAIEAGTKYLSGGSDLLLGLTSANAEYWPVLNRTYHQFSVCAGPEDMFLAMRGMRTMGLRLREHERQALDIARWLQARPEVLRVLHPALPEDPGHAIWKRDFSGASGLFGVILKPVPEAAVAAMLDGLELFGMGFSWGGFESLCIPFDCTPFRTATRWAPGGPALRFHIGLEDLGDLKADLDAGFARLRAAAGTN</sequence>
<evidence type="ECO:0000256" key="5">
    <source>
        <dbReference type="ARBA" id="ARBA00047517"/>
    </source>
</evidence>
<dbReference type="Gene3D" id="3.40.640.10">
    <property type="entry name" value="Type I PLP-dependent aspartate aminotransferase-like (Major domain)"/>
    <property type="match status" value="1"/>
</dbReference>
<dbReference type="PANTHER" id="PTHR43500:SF1">
    <property type="entry name" value="CYSTATHIONINE BETA-LYASE-RELATED"/>
    <property type="match status" value="1"/>
</dbReference>
<dbReference type="GO" id="GO:0047804">
    <property type="term" value="F:cysteine-S-conjugate beta-lyase activity"/>
    <property type="evidence" value="ECO:0007669"/>
    <property type="project" value="UniProtKB-EC"/>
</dbReference>
<proteinExistence type="inferred from homology"/>
<dbReference type="InterPro" id="IPR000277">
    <property type="entry name" value="Cys/Met-Metab_PyrdxlP-dep_enz"/>
</dbReference>
<comment type="caution">
    <text evidence="7">The sequence shown here is derived from an EMBL/GenBank/DDBJ whole genome shotgun (WGS) entry which is preliminary data.</text>
</comment>
<evidence type="ECO:0000313" key="8">
    <source>
        <dbReference type="Proteomes" id="UP001231124"/>
    </source>
</evidence>
<evidence type="ECO:0000256" key="3">
    <source>
        <dbReference type="ARBA" id="ARBA00022898"/>
    </source>
</evidence>
<evidence type="ECO:0000256" key="2">
    <source>
        <dbReference type="ARBA" id="ARBA00009077"/>
    </source>
</evidence>
<dbReference type="InterPro" id="IPR015422">
    <property type="entry name" value="PyrdxlP-dep_Trfase_small"/>
</dbReference>
<dbReference type="NCBIfam" id="TIGR01324">
    <property type="entry name" value="cysta_beta_ly_B"/>
    <property type="match status" value="1"/>
</dbReference>
<dbReference type="SUPFAM" id="SSF53383">
    <property type="entry name" value="PLP-dependent transferases"/>
    <property type="match status" value="1"/>
</dbReference>
<dbReference type="EMBL" id="JAUSVP010000014">
    <property type="protein sequence ID" value="MDQ0449329.1"/>
    <property type="molecule type" value="Genomic_DNA"/>
</dbReference>
<comment type="catalytic activity">
    <reaction evidence="5">
        <text>L,L-cystathionine + H2O = L-homocysteine + pyruvate + NH4(+)</text>
        <dbReference type="Rhea" id="RHEA:13965"/>
        <dbReference type="ChEBI" id="CHEBI:15361"/>
        <dbReference type="ChEBI" id="CHEBI:15377"/>
        <dbReference type="ChEBI" id="CHEBI:28938"/>
        <dbReference type="ChEBI" id="CHEBI:58161"/>
        <dbReference type="ChEBI" id="CHEBI:58199"/>
    </reaction>
</comment>
<accession>A0ABU0I3Y8</accession>
<keyword evidence="8" id="KW-1185">Reference proteome</keyword>
<dbReference type="Proteomes" id="UP001231124">
    <property type="component" value="Unassembled WGS sequence"/>
</dbReference>
<dbReference type="RefSeq" id="WP_238206587.1">
    <property type="nucleotide sequence ID" value="NZ_BPQE01000027.1"/>
</dbReference>
<comment type="cofactor">
    <cofactor evidence="1 6">
        <name>pyridoxal 5'-phosphate</name>
        <dbReference type="ChEBI" id="CHEBI:597326"/>
    </cofactor>
</comment>
<dbReference type="EC" id="4.4.1.13" evidence="7"/>
<gene>
    <name evidence="7" type="ORF">QO012_003846</name>
</gene>
<keyword evidence="3 6" id="KW-0663">Pyridoxal phosphate</keyword>
<dbReference type="PANTHER" id="PTHR43500">
    <property type="entry name" value="CYSTATHIONINE BETA-LYASE-RELATED"/>
    <property type="match status" value="1"/>
</dbReference>
<organism evidence="7 8">
    <name type="scientific">Methylobacterium aerolatum</name>
    <dbReference type="NCBI Taxonomy" id="418708"/>
    <lineage>
        <taxon>Bacteria</taxon>
        <taxon>Pseudomonadati</taxon>
        <taxon>Pseudomonadota</taxon>
        <taxon>Alphaproteobacteria</taxon>
        <taxon>Hyphomicrobiales</taxon>
        <taxon>Methylobacteriaceae</taxon>
        <taxon>Methylobacterium</taxon>
    </lineage>
</organism>
<comment type="similarity">
    <text evidence="2 6">Belongs to the trans-sulfuration enzymes family.</text>
</comment>
<reference evidence="7 8" key="1">
    <citation type="submission" date="2023-07" db="EMBL/GenBank/DDBJ databases">
        <title>Genomic Encyclopedia of Type Strains, Phase IV (KMG-IV): sequencing the most valuable type-strain genomes for metagenomic binning, comparative biology and taxonomic classification.</title>
        <authorList>
            <person name="Goeker M."/>
        </authorList>
    </citation>
    <scope>NUCLEOTIDE SEQUENCE [LARGE SCALE GENOMIC DNA]</scope>
    <source>
        <strain evidence="7 8">DSM 19013</strain>
    </source>
</reference>
<dbReference type="Pfam" id="PF01053">
    <property type="entry name" value="Cys_Met_Meta_PP"/>
    <property type="match status" value="1"/>
</dbReference>
<dbReference type="InterPro" id="IPR015424">
    <property type="entry name" value="PyrdxlP-dep_Trfase"/>
</dbReference>
<evidence type="ECO:0000256" key="6">
    <source>
        <dbReference type="RuleBase" id="RU362118"/>
    </source>
</evidence>
<name>A0ABU0I3Y8_9HYPH</name>
<dbReference type="Gene3D" id="3.90.1150.10">
    <property type="entry name" value="Aspartate Aminotransferase, domain 1"/>
    <property type="match status" value="1"/>
</dbReference>
<protein>
    <submittedName>
        <fullName evidence="7">Cystathionine beta-lyase</fullName>
        <ecNumber evidence="7">4.4.1.13</ecNumber>
    </submittedName>
</protein>
<evidence type="ECO:0000313" key="7">
    <source>
        <dbReference type="EMBL" id="MDQ0449329.1"/>
    </source>
</evidence>
<dbReference type="InterPro" id="IPR015421">
    <property type="entry name" value="PyrdxlP-dep_Trfase_major"/>
</dbReference>
<evidence type="ECO:0000256" key="1">
    <source>
        <dbReference type="ARBA" id="ARBA00001933"/>
    </source>
</evidence>
<keyword evidence="4 7" id="KW-0456">Lyase</keyword>
<dbReference type="PIRSF" id="PIRSF001434">
    <property type="entry name" value="CGS"/>
    <property type="match status" value="1"/>
</dbReference>